<dbReference type="EMBL" id="LCKQ01000015">
    <property type="protein sequence ID" value="KKU03608.1"/>
    <property type="molecule type" value="Genomic_DNA"/>
</dbReference>
<sequence length="62" mass="6878">MPKDSPLFIDVGQGLALPIGQPTISTGNTPGRPKKPMKGTFGFNSQTNSLEFWNGFFWLFFL</sequence>
<dbReference type="AlphaFoldDB" id="A0A0G1PDY8"/>
<dbReference type="Proteomes" id="UP000034086">
    <property type="component" value="Unassembled WGS sequence"/>
</dbReference>
<evidence type="ECO:0000313" key="3">
    <source>
        <dbReference type="Proteomes" id="UP000034086"/>
    </source>
</evidence>
<gene>
    <name evidence="2" type="ORF">UX03_C0015G0010</name>
</gene>
<evidence type="ECO:0000313" key="2">
    <source>
        <dbReference type="EMBL" id="KKU03608.1"/>
    </source>
</evidence>
<feature type="region of interest" description="Disordered" evidence="1">
    <location>
        <begin position="20"/>
        <end position="39"/>
    </location>
</feature>
<protein>
    <submittedName>
        <fullName evidence="2">Uncharacterized protein</fullName>
    </submittedName>
</protein>
<reference evidence="2 3" key="1">
    <citation type="journal article" date="2015" name="Nature">
        <title>rRNA introns, odd ribosomes, and small enigmatic genomes across a large radiation of phyla.</title>
        <authorList>
            <person name="Brown C.T."/>
            <person name="Hug L.A."/>
            <person name="Thomas B.C."/>
            <person name="Sharon I."/>
            <person name="Castelle C.J."/>
            <person name="Singh A."/>
            <person name="Wilkins M.J."/>
            <person name="Williams K.H."/>
            <person name="Banfield J.F."/>
        </authorList>
    </citation>
    <scope>NUCLEOTIDE SEQUENCE [LARGE SCALE GENOMIC DNA]</scope>
</reference>
<evidence type="ECO:0000256" key="1">
    <source>
        <dbReference type="SAM" id="MobiDB-lite"/>
    </source>
</evidence>
<proteinExistence type="predicted"/>
<name>A0A0G1PDY8_9BACT</name>
<organism evidence="2 3">
    <name type="scientific">Candidatus Woesebacteria bacterium GW2011_GWE1_45_18</name>
    <dbReference type="NCBI Taxonomy" id="1618598"/>
    <lineage>
        <taxon>Bacteria</taxon>
        <taxon>Candidatus Woeseibacteriota</taxon>
    </lineage>
</organism>
<accession>A0A0G1PDY8</accession>
<comment type="caution">
    <text evidence="2">The sequence shown here is derived from an EMBL/GenBank/DDBJ whole genome shotgun (WGS) entry which is preliminary data.</text>
</comment>